<evidence type="ECO:0000256" key="2">
    <source>
        <dbReference type="SAM" id="Coils"/>
    </source>
</evidence>
<feature type="coiled-coil region" evidence="2">
    <location>
        <begin position="192"/>
        <end position="227"/>
    </location>
</feature>
<dbReference type="InterPro" id="IPR036770">
    <property type="entry name" value="Ankyrin_rpt-contain_sf"/>
</dbReference>
<dbReference type="GO" id="GO:0042157">
    <property type="term" value="P:lipoprotein metabolic process"/>
    <property type="evidence" value="ECO:0007669"/>
    <property type="project" value="InterPro"/>
</dbReference>
<accession>A0AA34R457</accession>
<feature type="coiled-coil region" evidence="2">
    <location>
        <begin position="54"/>
        <end position="130"/>
    </location>
</feature>
<dbReference type="SUPFAM" id="SSF58113">
    <property type="entry name" value="Apolipoprotein A-I"/>
    <property type="match status" value="1"/>
</dbReference>
<keyword evidence="1 2" id="KW-0175">Coiled coil</keyword>
<feature type="coiled-coil region" evidence="2">
    <location>
        <begin position="1917"/>
        <end position="1980"/>
    </location>
</feature>
<evidence type="ECO:0000256" key="3">
    <source>
        <dbReference type="SAM" id="Phobius"/>
    </source>
</evidence>
<dbReference type="KEGG" id="bhr:BH0512"/>
<dbReference type="NCBIfam" id="NF047514">
    <property type="entry name" value="SpiroCoCo_N"/>
    <property type="match status" value="1"/>
</dbReference>
<dbReference type="GO" id="GO:0006869">
    <property type="term" value="P:lipid transport"/>
    <property type="evidence" value="ECO:0007669"/>
    <property type="project" value="InterPro"/>
</dbReference>
<dbReference type="SUPFAM" id="SSF48403">
    <property type="entry name" value="Ankyrin repeat"/>
    <property type="match status" value="1"/>
</dbReference>
<sequence length="2399" mass="281293">MGKIFMIDFVTILVNLLLVFVILFIYRQYDRRSRALEKIKKFIDLAKDNLEDFIDEKTKEISNLAVDMEAYQRSSIEIIKKIDEVQQKIKNKSNDFAEVEKKIAYHDSMLKDLDDMALKVQDNIQRLQVDGKIVDKLSKTLKNFNTQIDSIDSRLNTVFEKFDKANKENLEAIKIESWDKFDNTIKDFSVRMDNLDRDLMSYQESLVMIEEKKREILDKGNEKLENEFKEFLFKIESSIDNYDKSMEDSFNIYATKYKSIENSLDLIVEQAKTKINDKEDFILTRLNEELQIKFDEVFMYVDERSNQIRDKLEGKLVLIDNEISSLGSVFKDNTYSRLNSLEETIRQEMRQYEEQFADILEQFRVQIESNVGDIYREYDSRINQFDKGIRERIESSLKDANSKIEGVQGSVKTLLDDLEDDSNRIYVEFKEKVKGDINSFSENVFSRMSDIGNELELRLSHISTDIHDRISKLDGNLYSQLKEMNERFVNDYSCLDGSISSKYETLLEALNLKSSELETQLESKYKNVADKFESDIDNFAIKCDEKFSKISEKSDYDYQNFEITSKKIKEGIGSLNDLLVQDFETLRRDFESKLSGISADINDEVSNLKSHYGEDIGKFIRQMEANKLQHEHWQREVGLNLEDIKFHLNKTNEEFLNLIETQRTKGKELSENIFNELSGHIQKKAMDMHTNWKDELIVLNKSLLDIKISSEELLLSASSKIESFEKDINERLEYVSSKTEDFESSVLDKYKELRDMSYKNSEETLSGIKEFIDDQAEIIHDKIIMMLNGLNDDFSNKEELIKGKVEELDYRLKDFKVECEDVLNNLRSDLDGFIESRMQKVSEIKVDNQRQIDTFLSRISEDILSKRDMLNSEIDNKLNDWQGKLSEISVNIENILSSGKIDINAIDSEMTLKIKDLKTTFEGLESYYLEKIDEFRNQGNVYADELLKNIMNHFDADTKELEESLSKKFATVLERSEEFVKEVDSLLKDKRTDISSFQASIDITIDSLNSRFSDLNREINEKYSKVISDSRGYSETLANKLESEIGYEIENVNRRLTDKIDILNRNMDENLEKFKSSFDVSKYQVENFEIKIKNIIEHEELRIGEFFREIEHQYKIRREEAIDYKKTIDSDILQLREQFIGVINELKNNIEDKSEFLNELYKERFKIIENNFEERYSTFFIESEGAISKIRDEIYKILTDNDEHLRAKISEMDRNFEIIEERSKEILELEEGLRQKIQEDSNNIYNQFDAIKSGIEKEMKSQFDMYMMRATAAIDEEIEKYEHGINEKISAIKSIENHFEMIEKDLKDKISGYHNELDKTLALKYAELEDKYDEKYLFVEKKIDDKTTSIDGLIASKYAELEDKYDEKYLLVEKKIDDKTTSIDGLIASKYAALEDKYDEKYLLVEKKIDDKTTSIDSLIASKYAALEDKYDEKCLLVEKKIDDKTNAVDGLIASKYVELEDKYDEKYLFVEKKIDDKTTSIDGLIASKYAALEDKYDEKCLLVEKKIDDKTTSIDGLIASKYAELEDKYDEKYLFVEKKIDDKTTSIDGLIASKYAELEDKYDEKYLLVEKKIDDKTTSIDGLIASKYADLDIKYSDMYLDMENRLNTCISALTAKLSSSGERMEREINEQLQNLGKLKLSLSNVEEDVLKLKEDSYHNVSSHLKLLEEDFFKDLRERSDNLKSSLENFVASSDQRIENLERDIIKSLEEKEILMKNFKVEFERELLLNKENFYLEFNKEFDIRKRDAESKIVSMETNVTNRIDEFIQLVDNRQDNVDSWFLKVKDDMTNWQEHTYKEFEERAGITAKSLNEIKSDVLVIENGLEVIKDSVNQRTKEIFDRLHVDIKEFENRSYLNLKNISDEVQGRVLNIENSMDSKISSINEKINSHVEELATQVEIRFLSQQKDIEDKILEANEKLEYEFNLMASRLEEEKQDIVNSFLNDKGGVESQVKLMQDDVLKLSDKVNEYRANIEKTIRENYDSFTSSIREEYVSFENELKHSLSYSEEEIRTLRDGLKVQVNSIESEFKDKYNFMIEGIDENVSQLKLKVLNYDSELNHFIDEVKDNLIVYKADLKEELDSRYAVISSKLENFKRLEVELEKNNVLIKEVYYFKDKLEELREALANEINLVQGYKGDFEGIIREIGDIKAKSSDIIEIFDDLKMHQMDIEGIKKDLSQFLEFYTSFKERYKKFTESYDEMQLYKTKFKEIKEEQNNILDNYDRISNKDSLLKSTLESVDKNFDLINEIESRMHVLFKESSGFQQSLGELKGIMSELLVNKDLSQEVLDNAQTLKEMLGEIDRKLEHTRNIREKVAKSETRLENLNIAAEERIKTLGILVKTESKYKDNVGLNNETVRDSVIKLMRQGWSALEISRATKLSVGEVELILELGIISKSDD</sequence>
<evidence type="ECO:0000256" key="1">
    <source>
        <dbReference type="ARBA" id="ARBA00023054"/>
    </source>
</evidence>
<keyword evidence="3" id="KW-0812">Transmembrane</keyword>
<evidence type="ECO:0000313" key="4">
    <source>
        <dbReference type="EMBL" id="AAX17020.1"/>
    </source>
</evidence>
<feature type="coiled-coil region" evidence="2">
    <location>
        <begin position="331"/>
        <end position="362"/>
    </location>
</feature>
<evidence type="ECO:0000313" key="5">
    <source>
        <dbReference type="Proteomes" id="UP000008834"/>
    </source>
</evidence>
<dbReference type="PANTHER" id="PTHR18870:SF9">
    <property type="entry name" value="PROTEIN TAG-278-RELATED"/>
    <property type="match status" value="1"/>
</dbReference>
<dbReference type="EMBL" id="CP000048">
    <property type="protein sequence ID" value="AAX17020.1"/>
    <property type="molecule type" value="Genomic_DNA"/>
</dbReference>
<proteinExistence type="predicted"/>
<dbReference type="Pfam" id="PF01442">
    <property type="entry name" value="Apolipoprotein"/>
    <property type="match status" value="5"/>
</dbReference>
<gene>
    <name evidence="4" type="ordered locus">BH0512</name>
</gene>
<dbReference type="GO" id="GO:0008289">
    <property type="term" value="F:lipid binding"/>
    <property type="evidence" value="ECO:0007669"/>
    <property type="project" value="InterPro"/>
</dbReference>
<feature type="coiled-coil region" evidence="2">
    <location>
        <begin position="1629"/>
        <end position="1656"/>
    </location>
</feature>
<dbReference type="GO" id="GO:0005576">
    <property type="term" value="C:extracellular region"/>
    <property type="evidence" value="ECO:0007669"/>
    <property type="project" value="InterPro"/>
</dbReference>
<feature type="transmembrane region" description="Helical" evidence="3">
    <location>
        <begin position="7"/>
        <end position="26"/>
    </location>
</feature>
<dbReference type="NCBIfam" id="NF047515">
    <property type="entry name" value="SpiroCoCo_C"/>
    <property type="match status" value="1"/>
</dbReference>
<dbReference type="InterPro" id="IPR000074">
    <property type="entry name" value="ApoA_E"/>
</dbReference>
<organism evidence="4 5">
    <name type="scientific">Borrelia hermsii (strain HS1 / DAH)</name>
    <dbReference type="NCBI Taxonomy" id="314723"/>
    <lineage>
        <taxon>Bacteria</taxon>
        <taxon>Pseudomonadati</taxon>
        <taxon>Spirochaetota</taxon>
        <taxon>Spirochaetia</taxon>
        <taxon>Spirochaetales</taxon>
        <taxon>Borreliaceae</taxon>
        <taxon>Borrelia</taxon>
    </lineage>
</organism>
<feature type="coiled-coil region" evidence="2">
    <location>
        <begin position="1684"/>
        <end position="1718"/>
    </location>
</feature>
<dbReference type="Proteomes" id="UP000008834">
    <property type="component" value="Chromosome"/>
</dbReference>
<name>A0AA34R457_BORHD</name>
<keyword evidence="3" id="KW-1133">Transmembrane helix</keyword>
<dbReference type="PANTHER" id="PTHR18870">
    <property type="entry name" value="PROTEIN TAG-278-RELATED"/>
    <property type="match status" value="1"/>
</dbReference>
<keyword evidence="3" id="KW-0472">Membrane</keyword>
<reference evidence="5" key="1">
    <citation type="submission" date="2004-12" db="EMBL/GenBank/DDBJ databases">
        <title>The genome sequence of Borrelia hermsii and Borrelia turicatae: comparative analysis of two agents of endemic N. America relapsing fever.</title>
        <authorList>
            <person name="Porcella S.F."/>
            <person name="Raffel S.J."/>
            <person name="Schrumpf M.E."/>
            <person name="Montgomery B."/>
            <person name="Smith T."/>
            <person name="Schwan T.G."/>
        </authorList>
    </citation>
    <scope>NUCLEOTIDE SEQUENCE [LARGE SCALE GENOMIC DNA]</scope>
    <source>
        <strain evidence="5">HS1 / DAH</strain>
    </source>
</reference>
<dbReference type="NCBIfam" id="NF047516">
    <property type="entry name" value="LA_3659_fam"/>
    <property type="match status" value="1"/>
</dbReference>
<protein>
    <submittedName>
        <fullName evidence="4">Hypothetical membrane associated protein</fullName>
    </submittedName>
</protein>
<dbReference type="Gene3D" id="1.20.120.20">
    <property type="entry name" value="Apolipoprotein"/>
    <property type="match status" value="2"/>
</dbReference>